<feature type="transmembrane region" description="Helical" evidence="1">
    <location>
        <begin position="190"/>
        <end position="210"/>
    </location>
</feature>
<reference evidence="3" key="1">
    <citation type="submission" date="2024-06" db="EMBL/GenBank/DDBJ databases">
        <title>Multi-omics analyses provide insights into the biosynthesis of the anticancer antibiotic pleurotin in Hohenbuehelia grisea.</title>
        <authorList>
            <person name="Weaver J.A."/>
            <person name="Alberti F."/>
        </authorList>
    </citation>
    <scope>NUCLEOTIDE SEQUENCE [LARGE SCALE GENOMIC DNA]</scope>
    <source>
        <strain evidence="3">T-177</strain>
    </source>
</reference>
<dbReference type="Proteomes" id="UP001556367">
    <property type="component" value="Unassembled WGS sequence"/>
</dbReference>
<feature type="transmembrane region" description="Helical" evidence="1">
    <location>
        <begin position="147"/>
        <end position="170"/>
    </location>
</feature>
<gene>
    <name evidence="2" type="ORF">HGRIS_002835</name>
</gene>
<keyword evidence="1" id="KW-0812">Transmembrane</keyword>
<keyword evidence="1" id="KW-0472">Membrane</keyword>
<proteinExistence type="predicted"/>
<dbReference type="EMBL" id="JASNQZ010000006">
    <property type="protein sequence ID" value="KAL0956713.1"/>
    <property type="molecule type" value="Genomic_DNA"/>
</dbReference>
<evidence type="ECO:0000256" key="1">
    <source>
        <dbReference type="SAM" id="Phobius"/>
    </source>
</evidence>
<organism evidence="2 3">
    <name type="scientific">Hohenbuehelia grisea</name>
    <dbReference type="NCBI Taxonomy" id="104357"/>
    <lineage>
        <taxon>Eukaryota</taxon>
        <taxon>Fungi</taxon>
        <taxon>Dikarya</taxon>
        <taxon>Basidiomycota</taxon>
        <taxon>Agaricomycotina</taxon>
        <taxon>Agaricomycetes</taxon>
        <taxon>Agaricomycetidae</taxon>
        <taxon>Agaricales</taxon>
        <taxon>Pleurotineae</taxon>
        <taxon>Pleurotaceae</taxon>
        <taxon>Hohenbuehelia</taxon>
    </lineage>
</organism>
<comment type="caution">
    <text evidence="2">The sequence shown here is derived from an EMBL/GenBank/DDBJ whole genome shotgun (WGS) entry which is preliminary data.</text>
</comment>
<keyword evidence="1" id="KW-1133">Transmembrane helix</keyword>
<keyword evidence="3" id="KW-1185">Reference proteome</keyword>
<protein>
    <submittedName>
        <fullName evidence="2">Uncharacterized protein</fullName>
    </submittedName>
</protein>
<evidence type="ECO:0000313" key="3">
    <source>
        <dbReference type="Proteomes" id="UP001556367"/>
    </source>
</evidence>
<feature type="transmembrane region" description="Helical" evidence="1">
    <location>
        <begin position="75"/>
        <end position="92"/>
    </location>
</feature>
<sequence length="268" mass="30302">MGFVAIAQDVVNLLRSLLVNSTYEKPLHTSPAPGLVSSLDDTSWPLEIPLSTVPSLSIPPIRPDQPRRRFWWRRFIDVTTVLFLVSLITGFVGNSMLVIQRDSIEKNFTNQVLRYVSCAVVVLITIVGGLVAIYARSRIPRVDRKGASFIIFLMTLLTIVGIYRLVIMSNYTTSMGDMGPHSLNTSSAKISFYICHVLPEWISAATLFGFNMREIFHTGLSGDNRWRDEHPDEAEERQEREEAKRIRNNQIIKITASSRFDVEKTADS</sequence>
<feature type="transmembrane region" description="Helical" evidence="1">
    <location>
        <begin position="112"/>
        <end position="135"/>
    </location>
</feature>
<name>A0ABR3JMV7_9AGAR</name>
<accession>A0ABR3JMV7</accession>
<evidence type="ECO:0000313" key="2">
    <source>
        <dbReference type="EMBL" id="KAL0956713.1"/>
    </source>
</evidence>